<dbReference type="GO" id="GO:0035591">
    <property type="term" value="F:signaling adaptor activity"/>
    <property type="evidence" value="ECO:0007669"/>
    <property type="project" value="TreeGrafter"/>
</dbReference>
<dbReference type="GO" id="GO:0034198">
    <property type="term" value="P:cellular response to amino acid starvation"/>
    <property type="evidence" value="ECO:0007669"/>
    <property type="project" value="TreeGrafter"/>
</dbReference>
<dbReference type="Gene3D" id="2.130.10.10">
    <property type="entry name" value="YVTN repeat-like/Quinoprotein amine dehydrogenase"/>
    <property type="match status" value="1"/>
</dbReference>
<evidence type="ECO:0000313" key="5">
    <source>
        <dbReference type="EMBL" id="GFH45567.1"/>
    </source>
</evidence>
<protein>
    <recommendedName>
        <fullName evidence="4">WDR59/RTC1-like RING zinc finger domain-containing protein</fullName>
    </recommendedName>
</protein>
<keyword evidence="2" id="KW-0677">Repeat</keyword>
<evidence type="ECO:0000259" key="4">
    <source>
        <dbReference type="Pfam" id="PF17120"/>
    </source>
</evidence>
<evidence type="ECO:0000256" key="1">
    <source>
        <dbReference type="ARBA" id="ARBA00022574"/>
    </source>
</evidence>
<organism evidence="5 6">
    <name type="scientific">Chaetoceros tenuissimus</name>
    <dbReference type="NCBI Taxonomy" id="426638"/>
    <lineage>
        <taxon>Eukaryota</taxon>
        <taxon>Sar</taxon>
        <taxon>Stramenopiles</taxon>
        <taxon>Ochrophyta</taxon>
        <taxon>Bacillariophyta</taxon>
        <taxon>Coscinodiscophyceae</taxon>
        <taxon>Chaetocerotophycidae</taxon>
        <taxon>Chaetocerotales</taxon>
        <taxon>Chaetocerotaceae</taxon>
        <taxon>Chaetoceros</taxon>
    </lineage>
</organism>
<proteinExistence type="predicted"/>
<feature type="region of interest" description="Disordered" evidence="3">
    <location>
        <begin position="652"/>
        <end position="700"/>
    </location>
</feature>
<keyword evidence="6" id="KW-1185">Reference proteome</keyword>
<feature type="domain" description="WDR59/RTC1-like RING zinc finger" evidence="4">
    <location>
        <begin position="1080"/>
        <end position="1127"/>
    </location>
</feature>
<dbReference type="InterPro" id="IPR049567">
    <property type="entry name" value="WDR59-like"/>
</dbReference>
<evidence type="ECO:0000256" key="3">
    <source>
        <dbReference type="SAM" id="MobiDB-lite"/>
    </source>
</evidence>
<dbReference type="AlphaFoldDB" id="A0AAD3CG98"/>
<dbReference type="InterPro" id="IPR036322">
    <property type="entry name" value="WD40_repeat_dom_sf"/>
</dbReference>
<dbReference type="SUPFAM" id="SSF50978">
    <property type="entry name" value="WD40 repeat-like"/>
    <property type="match status" value="1"/>
</dbReference>
<gene>
    <name evidence="5" type="ORF">CTEN210_02041</name>
</gene>
<dbReference type="InterPro" id="IPR049566">
    <property type="entry name" value="WDR59_RTC1-like_RING_Znf"/>
</dbReference>
<feature type="compositionally biased region" description="Acidic residues" evidence="3">
    <location>
        <begin position="673"/>
        <end position="700"/>
    </location>
</feature>
<sequence length="1134" mass="126937">MSTKFPLLPRLRSTAKYSEFKPAALATSKPTFPHSNASTRSLGAISSNQNASIILFSIAQPYEPLLVYHSSHHTSSSLNLKLSKDSKLLGASYDSSLLIYDCTGEALQPLRQRISSGTNREHFRSLLWKDATEDGSNELITCTESSISQWDLRTANRKPVITFTCESSVSVAHSSHQIGVMAASGVVKIFDDRACNLNEVQSKEKSNFVYEFQAHGTGMGIESSANHWLTWGLDDDMHTSVKVYKQNLAISENTENYWYVENENENQTDKPKLENAKQRKEVQCISATNIDRVTAVRSFSHANPSKEAHGNLPFLTMSMANVADMSTPSWQADLWSFSSNSDLEKIDPATKITSFSGGGKNDAIAEICGKEYAGSLIAAELSWIPEDMLYEEKEDKSEADGEIVLCCLTNTGYLTTFALPEVVDIDNSVGSDEKTPHTGSPFRFISSRSKRESSTVIFGTSTEKEEATQVKQFNPRIGRKRGKSDADLYTNTSQTIVDLSTVEGGNMQFDLDDEYDDDKNISESQGNEEVDLQDKDANNGTTIEEIDPEKASRVPCPRMCSAVFGMNGRLISFHNGNVSNMWNWYTSDFQAQSPSHLQHEISNQNTFGFRKMEDEHFDKKESELMSRQMNRIFPRSAWDMMKMNEAAKVAQWGKDLNDDDSDGSRRGSSSSESDGDSSDDSDSDDDSSESDLSDGSEGEAGDMYERYFGIKRSKVDGKVKPPVERKKKGATRARSESFVGPVTENLEPQVFLTDTYQDVAMAGQCSELADSWLLGPYLSDTMPESAIFESGKISPRGVFEEWTGDSIEVSNHQRMRNSMIGSLHQLYYSESKGDSHVPKAHVPMDQKLMQKEHSVRRFETESESKIAPMKIVEPSPLFKPVDIIIHDLRKRRDICLHNARSSISLNEKEKADVWKLIAEIIEGISDRDAYDDFDGWHSINGNALGQELLLNIFQYYEMMGDVQMLASILSVLKYRRKRQDDSKDCDPLSLYDMLLPNDPLRYDRYIYYYSALLYSWGKLSLRAEMTKHLSDFTVFSGGNPSEKSEGPHQRGTFSPVCQECNARANPDTNICGNCHRYAFKCSICTNVVRGLFTVCVNCGHGGHMAHLMPWFLERSDCPTGCGCNCSFNNIEISS</sequence>
<evidence type="ECO:0000256" key="2">
    <source>
        <dbReference type="ARBA" id="ARBA00022737"/>
    </source>
</evidence>
<dbReference type="EMBL" id="BLLK01000020">
    <property type="protein sequence ID" value="GFH45567.1"/>
    <property type="molecule type" value="Genomic_DNA"/>
</dbReference>
<dbReference type="PANTHER" id="PTHR46170:SF1">
    <property type="entry name" value="GATOR COMPLEX PROTEIN WDR59"/>
    <property type="match status" value="1"/>
</dbReference>
<dbReference type="Pfam" id="PF17120">
    <property type="entry name" value="zf-RING_16"/>
    <property type="match status" value="1"/>
</dbReference>
<name>A0AAD3CG98_9STRA</name>
<keyword evidence="1" id="KW-0853">WD repeat</keyword>
<dbReference type="GO" id="GO:0035859">
    <property type="term" value="C:Seh1-associated complex"/>
    <property type="evidence" value="ECO:0007669"/>
    <property type="project" value="TreeGrafter"/>
</dbReference>
<feature type="region of interest" description="Disordered" evidence="3">
    <location>
        <begin position="516"/>
        <end position="535"/>
    </location>
</feature>
<reference evidence="5 6" key="1">
    <citation type="journal article" date="2021" name="Sci. Rep.">
        <title>The genome of the diatom Chaetoceros tenuissimus carries an ancient integrated fragment of an extant virus.</title>
        <authorList>
            <person name="Hongo Y."/>
            <person name="Kimura K."/>
            <person name="Takaki Y."/>
            <person name="Yoshida Y."/>
            <person name="Baba S."/>
            <person name="Kobayashi G."/>
            <person name="Nagasaki K."/>
            <person name="Hano T."/>
            <person name="Tomaru Y."/>
        </authorList>
    </citation>
    <scope>NUCLEOTIDE SEQUENCE [LARGE SCALE GENOMIC DNA]</scope>
    <source>
        <strain evidence="5 6">NIES-3715</strain>
    </source>
</reference>
<dbReference type="GO" id="GO:1904263">
    <property type="term" value="P:positive regulation of TORC1 signaling"/>
    <property type="evidence" value="ECO:0007669"/>
    <property type="project" value="TreeGrafter"/>
</dbReference>
<accession>A0AAD3CG98</accession>
<dbReference type="InterPro" id="IPR015943">
    <property type="entry name" value="WD40/YVTN_repeat-like_dom_sf"/>
</dbReference>
<dbReference type="PANTHER" id="PTHR46170">
    <property type="entry name" value="GATOR COMPLEX PROTEIN WDR59"/>
    <property type="match status" value="1"/>
</dbReference>
<comment type="caution">
    <text evidence="5">The sequence shown here is derived from an EMBL/GenBank/DDBJ whole genome shotgun (WGS) entry which is preliminary data.</text>
</comment>
<dbReference type="GO" id="GO:0005774">
    <property type="term" value="C:vacuolar membrane"/>
    <property type="evidence" value="ECO:0007669"/>
    <property type="project" value="TreeGrafter"/>
</dbReference>
<dbReference type="Proteomes" id="UP001054902">
    <property type="component" value="Unassembled WGS sequence"/>
</dbReference>
<evidence type="ECO:0000313" key="6">
    <source>
        <dbReference type="Proteomes" id="UP001054902"/>
    </source>
</evidence>